<dbReference type="PANTHER" id="PTHR43737:SF1">
    <property type="entry name" value="DUF1501 DOMAIN-CONTAINING PROTEIN"/>
    <property type="match status" value="1"/>
</dbReference>
<dbReference type="PANTHER" id="PTHR43737">
    <property type="entry name" value="BLL7424 PROTEIN"/>
    <property type="match status" value="1"/>
</dbReference>
<gene>
    <name evidence="1" type="ORF">MGWOODY_Clf2909</name>
</gene>
<sequence>MTSTKKDPVIVVLQLTGGNDYFNTVIPYNDPLYVDNRPAVHYEQDQIIKIDDQLGFMPTMGPVKDLYDQGKVAVFHGVGYPDSPRSHFRSMDIWHTCEPDKVGTEGWAGRLARELDPNKENVLTAINFGHGLPRALVVPGVPVAAISDLSNYGVLTGISDVSQRSKALDLFQRMYSPAIGSGMVTDYLRSTGMEAMVGADIVKVAPEMYSSSVEYPNSPIAAHLKDIAQVHLAGLGTRIFYTQHASFDTHAGEAAAHPKLWQDVSEGIAAFFEDLHAHGEGDNVVMYLFSEFGRRVHDNGSGTDHGAAGVAFAIGDNVKGGMYGEYPSRKAEDLEQGDLVPNYDFRGLYTTLVEDHFGLDAQPIVNGQFEKFGFL</sequence>
<protein>
    <recommendedName>
        <fullName evidence="2">DUF1501 domain-containing protein</fullName>
    </recommendedName>
</protein>
<organism evidence="1">
    <name type="scientific">hydrothermal vent metagenome</name>
    <dbReference type="NCBI Taxonomy" id="652676"/>
    <lineage>
        <taxon>unclassified sequences</taxon>
        <taxon>metagenomes</taxon>
        <taxon>ecological metagenomes</taxon>
    </lineage>
</organism>
<evidence type="ECO:0000313" key="1">
    <source>
        <dbReference type="EMBL" id="CUV02818.1"/>
    </source>
</evidence>
<evidence type="ECO:0008006" key="2">
    <source>
        <dbReference type="Google" id="ProtNLM"/>
    </source>
</evidence>
<dbReference type="AlphaFoldDB" id="A0A160VA60"/>
<dbReference type="InterPro" id="IPR010869">
    <property type="entry name" value="DUF1501"/>
</dbReference>
<reference evidence="1" key="1">
    <citation type="submission" date="2015-10" db="EMBL/GenBank/DDBJ databases">
        <authorList>
            <person name="Gilbert D.G."/>
        </authorList>
    </citation>
    <scope>NUCLEOTIDE SEQUENCE</scope>
</reference>
<accession>A0A160VA60</accession>
<dbReference type="Pfam" id="PF07394">
    <property type="entry name" value="DUF1501"/>
    <property type="match status" value="1"/>
</dbReference>
<name>A0A160VA60_9ZZZZ</name>
<dbReference type="EMBL" id="FAXA01000316">
    <property type="protein sequence ID" value="CUV02818.1"/>
    <property type="molecule type" value="Genomic_DNA"/>
</dbReference>
<proteinExistence type="predicted"/>